<dbReference type="SUPFAM" id="SSF81593">
    <property type="entry name" value="Nucleotidyltransferase substrate binding subunit/domain"/>
    <property type="match status" value="1"/>
</dbReference>
<dbReference type="KEGG" id="mhk:DFR87_00340"/>
<evidence type="ECO:0000313" key="2">
    <source>
        <dbReference type="EMBL" id="AWR98411.1"/>
    </source>
</evidence>
<name>A0A2U9IQV3_9CREN</name>
<dbReference type="STRING" id="1293036.GCA_001315825_02550"/>
<dbReference type="SMART" id="SM00748">
    <property type="entry name" value="HEPN"/>
    <property type="match status" value="1"/>
</dbReference>
<protein>
    <submittedName>
        <fullName evidence="2">HEPN domain-containing protein</fullName>
    </submittedName>
</protein>
<gene>
    <name evidence="2" type="ORF">DFR87_00340</name>
</gene>
<evidence type="ECO:0000259" key="1">
    <source>
        <dbReference type="PROSITE" id="PS50910"/>
    </source>
</evidence>
<dbReference type="Gene3D" id="1.20.120.330">
    <property type="entry name" value="Nucleotidyltransferases domain 2"/>
    <property type="match status" value="1"/>
</dbReference>
<keyword evidence="3" id="KW-1185">Reference proteome</keyword>
<dbReference type="EMBL" id="CP029287">
    <property type="protein sequence ID" value="AWR98411.1"/>
    <property type="molecule type" value="Genomic_DNA"/>
</dbReference>
<dbReference type="Proteomes" id="UP000247586">
    <property type="component" value="Chromosome"/>
</dbReference>
<dbReference type="Pfam" id="PF05168">
    <property type="entry name" value="HEPN"/>
    <property type="match status" value="1"/>
</dbReference>
<sequence length="150" mass="17607">MGYRALLMEEYKKWINQAKEDLKTAEILHENGRYYASVFFCHQSVEKGLKALLIKGRKDPGKTHSLSDLLEIIETDLGVQIPNNVKKAVNQIIPHYTLSTYPDVSDSLPAQIYDAETSERILRSCKEVLEWLDQNLQWKVRRGWRIWFRK</sequence>
<feature type="domain" description="HEPN" evidence="1">
    <location>
        <begin position="15"/>
        <end position="128"/>
    </location>
</feature>
<dbReference type="PROSITE" id="PS50910">
    <property type="entry name" value="HEPN"/>
    <property type="match status" value="1"/>
</dbReference>
<organism evidence="2 3">
    <name type="scientific">Metallosphaera hakonensis JCM 8857 = DSM 7519</name>
    <dbReference type="NCBI Taxonomy" id="1293036"/>
    <lineage>
        <taxon>Archaea</taxon>
        <taxon>Thermoproteota</taxon>
        <taxon>Thermoprotei</taxon>
        <taxon>Sulfolobales</taxon>
        <taxon>Sulfolobaceae</taxon>
        <taxon>Metallosphaera</taxon>
    </lineage>
</organism>
<reference evidence="2" key="1">
    <citation type="submission" date="2018-05" db="EMBL/GenBank/DDBJ databases">
        <title>Complete Genome Sequences of Extremely Thermoacidophilic, Metal-Mobilizing Type-Strain Members of the Archaeal Family Sulfolobaceae: Acidianus brierleyi DSM-1651T, Acidianus sulfidivorans DSM-18786T, Metallosphaera hakonensis DSM-7519T, and Metallosphaera prunae DSM-10039T.</title>
        <authorList>
            <person name="Counts J.A."/>
            <person name="Kelly R.M."/>
        </authorList>
    </citation>
    <scope>NUCLEOTIDE SEQUENCE [LARGE SCALE GENOMIC DNA]</scope>
    <source>
        <strain evidence="2">HO1-1</strain>
    </source>
</reference>
<accession>A0A2U9IQV3</accession>
<proteinExistence type="predicted"/>
<dbReference type="InterPro" id="IPR007842">
    <property type="entry name" value="HEPN_dom"/>
</dbReference>
<evidence type="ECO:0000313" key="3">
    <source>
        <dbReference type="Proteomes" id="UP000247586"/>
    </source>
</evidence>
<dbReference type="AlphaFoldDB" id="A0A2U9IQV3"/>